<sequence length="325" mass="33680">MILTLTLNPSVDRTVFVDALPRGAVIRSRRGWSEPSGKGVNVALALHRHGVPATAVLPVGGQVGGQLSEMLGRAELPVRQVAIQGEIRSNISLVEPDGTVTKVNEPGPVLRADETEALVRTVLDNLADVAWLACCGSLPDGVPVEVYARLARAARDRGVRVAVDTSGEPLWASLAGRPDLVKPNAHELAHLVGRPLRTLGDVVDAAREVRGLGAEAVLASLGPDGALLVDADEALHAEATVARMVSAVGAGDAALAGFLHGGGRGAAALRTAVAWGTAAVQHEGTLFSAVDPDQAVLLRSDFDRARRLRDADAVPGHEGRSDPPG</sequence>
<dbReference type="InterPro" id="IPR029056">
    <property type="entry name" value="Ribokinase-like"/>
</dbReference>
<dbReference type="Proteomes" id="UP000649753">
    <property type="component" value="Unassembled WGS sequence"/>
</dbReference>
<dbReference type="AlphaFoldDB" id="A0A927RCJ6"/>
<dbReference type="Pfam" id="PF00294">
    <property type="entry name" value="PfkB"/>
    <property type="match status" value="1"/>
</dbReference>
<keyword evidence="2 6" id="KW-0808">Transferase</keyword>
<dbReference type="EMBL" id="JADBEB010000001">
    <property type="protein sequence ID" value="MBE1492736.1"/>
    <property type="molecule type" value="Genomic_DNA"/>
</dbReference>
<organism evidence="8 9">
    <name type="scientific">Plantactinospora soyae</name>
    <dbReference type="NCBI Taxonomy" id="1544732"/>
    <lineage>
        <taxon>Bacteria</taxon>
        <taxon>Bacillati</taxon>
        <taxon>Actinomycetota</taxon>
        <taxon>Actinomycetes</taxon>
        <taxon>Micromonosporales</taxon>
        <taxon>Micromonosporaceae</taxon>
        <taxon>Plantactinospora</taxon>
    </lineage>
</organism>
<evidence type="ECO:0000256" key="6">
    <source>
        <dbReference type="PIRNR" id="PIRNR000535"/>
    </source>
</evidence>
<name>A0A927RCJ6_9ACTN</name>
<evidence type="ECO:0000313" key="9">
    <source>
        <dbReference type="Proteomes" id="UP000649753"/>
    </source>
</evidence>
<keyword evidence="3" id="KW-0547">Nucleotide-binding</keyword>
<feature type="domain" description="Carbohydrate kinase PfkB" evidence="7">
    <location>
        <begin position="10"/>
        <end position="288"/>
    </location>
</feature>
<dbReference type="InterPro" id="IPR011611">
    <property type="entry name" value="PfkB_dom"/>
</dbReference>
<comment type="caution">
    <text evidence="8">The sequence shown here is derived from an EMBL/GenBank/DDBJ whole genome shotgun (WGS) entry which is preliminary data.</text>
</comment>
<reference evidence="8" key="1">
    <citation type="submission" date="2020-10" db="EMBL/GenBank/DDBJ databases">
        <title>Sequencing the genomes of 1000 actinobacteria strains.</title>
        <authorList>
            <person name="Klenk H.-P."/>
        </authorList>
    </citation>
    <scope>NUCLEOTIDE SEQUENCE</scope>
    <source>
        <strain evidence="8">DSM 46832</strain>
    </source>
</reference>
<dbReference type="Gene3D" id="3.40.1190.20">
    <property type="match status" value="1"/>
</dbReference>
<dbReference type="SUPFAM" id="SSF53613">
    <property type="entry name" value="Ribokinase-like"/>
    <property type="match status" value="1"/>
</dbReference>
<dbReference type="FunFam" id="3.40.1190.20:FF:000001">
    <property type="entry name" value="Phosphofructokinase"/>
    <property type="match status" value="1"/>
</dbReference>
<dbReference type="GO" id="GO:0016052">
    <property type="term" value="P:carbohydrate catabolic process"/>
    <property type="evidence" value="ECO:0007669"/>
    <property type="project" value="UniProtKB-ARBA"/>
</dbReference>
<dbReference type="RefSeq" id="WP_192771591.1">
    <property type="nucleotide sequence ID" value="NZ_JADBEB010000001.1"/>
</dbReference>
<proteinExistence type="inferred from homology"/>
<evidence type="ECO:0000313" key="8">
    <source>
        <dbReference type="EMBL" id="MBE1492736.1"/>
    </source>
</evidence>
<evidence type="ECO:0000259" key="7">
    <source>
        <dbReference type="Pfam" id="PF00294"/>
    </source>
</evidence>
<dbReference type="GO" id="GO:0008662">
    <property type="term" value="F:1-phosphofructokinase activity"/>
    <property type="evidence" value="ECO:0007669"/>
    <property type="project" value="UniProtKB-EC"/>
</dbReference>
<evidence type="ECO:0000256" key="4">
    <source>
        <dbReference type="ARBA" id="ARBA00022777"/>
    </source>
</evidence>
<comment type="similarity">
    <text evidence="1">Belongs to the carbohydrate kinase PfkB family.</text>
</comment>
<accession>A0A927RCJ6</accession>
<protein>
    <submittedName>
        <fullName evidence="8">1-phosphofructokinase</fullName>
        <ecNumber evidence="8">2.7.1.56</ecNumber>
    </submittedName>
</protein>
<dbReference type="PIRSF" id="PIRSF000535">
    <property type="entry name" value="1PFK/6PFK/LacC"/>
    <property type="match status" value="1"/>
</dbReference>
<dbReference type="CDD" id="cd01164">
    <property type="entry name" value="FruK_PfkB_like"/>
    <property type="match status" value="1"/>
</dbReference>
<evidence type="ECO:0000256" key="1">
    <source>
        <dbReference type="ARBA" id="ARBA00010688"/>
    </source>
</evidence>
<dbReference type="InterPro" id="IPR017583">
    <property type="entry name" value="Tagatose/fructose_Pkinase"/>
</dbReference>
<evidence type="ECO:0000256" key="3">
    <source>
        <dbReference type="ARBA" id="ARBA00022741"/>
    </source>
</evidence>
<dbReference type="GO" id="GO:0005829">
    <property type="term" value="C:cytosol"/>
    <property type="evidence" value="ECO:0007669"/>
    <property type="project" value="TreeGrafter"/>
</dbReference>
<dbReference type="NCBIfam" id="TIGR03168">
    <property type="entry name" value="1-PFK"/>
    <property type="match status" value="1"/>
</dbReference>
<keyword evidence="4" id="KW-0418">Kinase</keyword>
<dbReference type="NCBIfam" id="TIGR03828">
    <property type="entry name" value="pfkB"/>
    <property type="match status" value="1"/>
</dbReference>
<dbReference type="PANTHER" id="PTHR46566">
    <property type="entry name" value="1-PHOSPHOFRUCTOKINASE-RELATED"/>
    <property type="match status" value="1"/>
</dbReference>
<dbReference type="EC" id="2.7.1.56" evidence="8"/>
<dbReference type="GO" id="GO:0005524">
    <property type="term" value="F:ATP binding"/>
    <property type="evidence" value="ECO:0007669"/>
    <property type="project" value="UniProtKB-KW"/>
</dbReference>
<gene>
    <name evidence="8" type="ORF">H4W31_008374</name>
</gene>
<dbReference type="InterPro" id="IPR022463">
    <property type="entry name" value="1-PFruKinase"/>
</dbReference>
<dbReference type="PANTHER" id="PTHR46566:SF5">
    <property type="entry name" value="1-PHOSPHOFRUCTOKINASE"/>
    <property type="match status" value="1"/>
</dbReference>
<evidence type="ECO:0000256" key="5">
    <source>
        <dbReference type="ARBA" id="ARBA00022840"/>
    </source>
</evidence>
<keyword evidence="5" id="KW-0067">ATP-binding</keyword>
<dbReference type="GO" id="GO:0044281">
    <property type="term" value="P:small molecule metabolic process"/>
    <property type="evidence" value="ECO:0007669"/>
    <property type="project" value="UniProtKB-ARBA"/>
</dbReference>
<keyword evidence="9" id="KW-1185">Reference proteome</keyword>
<evidence type="ECO:0000256" key="2">
    <source>
        <dbReference type="ARBA" id="ARBA00022679"/>
    </source>
</evidence>